<protein>
    <recommendedName>
        <fullName evidence="4">DUF4491 family protein</fullName>
    </recommendedName>
</protein>
<dbReference type="Proteomes" id="UP001589890">
    <property type="component" value="Unassembled WGS sequence"/>
</dbReference>
<feature type="region of interest" description="Disordered" evidence="1">
    <location>
        <begin position="83"/>
        <end position="106"/>
    </location>
</feature>
<comment type="caution">
    <text evidence="2">The sequence shown here is derived from an EMBL/GenBank/DDBJ whole genome shotgun (WGS) entry which is preliminary data.</text>
</comment>
<organism evidence="2 3">
    <name type="scientific">Kribbella deserti</name>
    <dbReference type="NCBI Taxonomy" id="1926257"/>
    <lineage>
        <taxon>Bacteria</taxon>
        <taxon>Bacillati</taxon>
        <taxon>Actinomycetota</taxon>
        <taxon>Actinomycetes</taxon>
        <taxon>Propionibacteriales</taxon>
        <taxon>Kribbellaceae</taxon>
        <taxon>Kribbella</taxon>
    </lineage>
</organism>
<accession>A0ABV6QG00</accession>
<evidence type="ECO:0000313" key="3">
    <source>
        <dbReference type="Proteomes" id="UP001589890"/>
    </source>
</evidence>
<keyword evidence="3" id="KW-1185">Reference proteome</keyword>
<reference evidence="2 3" key="1">
    <citation type="submission" date="2024-09" db="EMBL/GenBank/DDBJ databases">
        <authorList>
            <person name="Sun Q."/>
            <person name="Mori K."/>
        </authorList>
    </citation>
    <scope>NUCLEOTIDE SEQUENCE [LARGE SCALE GENOMIC DNA]</scope>
    <source>
        <strain evidence="2 3">CGMCC 1.15906</strain>
    </source>
</reference>
<evidence type="ECO:0000256" key="1">
    <source>
        <dbReference type="SAM" id="MobiDB-lite"/>
    </source>
</evidence>
<dbReference type="RefSeq" id="WP_380043620.1">
    <property type="nucleotide sequence ID" value="NZ_JBHLTC010000001.1"/>
</dbReference>
<proteinExistence type="predicted"/>
<name>A0ABV6QG00_9ACTN</name>
<evidence type="ECO:0008006" key="4">
    <source>
        <dbReference type="Google" id="ProtNLM"/>
    </source>
</evidence>
<evidence type="ECO:0000313" key="2">
    <source>
        <dbReference type="EMBL" id="MFC0622941.1"/>
    </source>
</evidence>
<gene>
    <name evidence="2" type="ORF">ACFFGN_02645</name>
</gene>
<feature type="compositionally biased region" description="Basic and acidic residues" evidence="1">
    <location>
        <begin position="95"/>
        <end position="106"/>
    </location>
</feature>
<dbReference type="EMBL" id="JBHLTC010000001">
    <property type="protein sequence ID" value="MFC0622941.1"/>
    <property type="molecule type" value="Genomic_DNA"/>
</dbReference>
<sequence length="106" mass="11675">MDILLVGLGVFLLARASWKSLAHRKHSAWISAAAGPVALFGLLIDQTWPFALGFALFAVGEFIYQRSDEVSFADVKRLGDAVQVGSRKTRKRNRSARDVSRGAEEE</sequence>